<dbReference type="SUPFAM" id="SSF53474">
    <property type="entry name" value="alpha/beta-Hydrolases"/>
    <property type="match status" value="1"/>
</dbReference>
<evidence type="ECO:0000256" key="3">
    <source>
        <dbReference type="ARBA" id="ARBA00022729"/>
    </source>
</evidence>
<dbReference type="GO" id="GO:0030246">
    <property type="term" value="F:carbohydrate binding"/>
    <property type="evidence" value="ECO:0007669"/>
    <property type="project" value="InterPro"/>
</dbReference>
<evidence type="ECO:0000256" key="6">
    <source>
        <dbReference type="ARBA" id="ARBA00023277"/>
    </source>
</evidence>
<organism evidence="9 10">
    <name type="scientific">Ruminiclostridium herbifermentans</name>
    <dbReference type="NCBI Taxonomy" id="2488810"/>
    <lineage>
        <taxon>Bacteria</taxon>
        <taxon>Bacillati</taxon>
        <taxon>Bacillota</taxon>
        <taxon>Clostridia</taxon>
        <taxon>Eubacteriales</taxon>
        <taxon>Oscillospiraceae</taxon>
        <taxon>Ruminiclostridium</taxon>
    </lineage>
</organism>
<dbReference type="InterPro" id="IPR008979">
    <property type="entry name" value="Galactose-bd-like_sf"/>
</dbReference>
<sequence>MDKKIIPAFLSFALLCAMPVGQVKAETLPVLPPSGFDQVQSNVQRGQVSTFTYFSKATNSNRNARIYLPPGYSTNNKYSVLYLLHGYGGNENDWYSGGGSANVILDNLLAQDKIKPFIVVIPNANATGAGISDGYLNFKADLLNSLIPYVESKYSVYTDREHRAIAGLSLGGAQSINFGLTNLDVFGYVGGFSPGGPASITNTNFFPDPSTTKRLNKLLFICIGTNDSMGFSESVVNSCKQYGIPHTYFLIPGRGHDWTVWKPSLWNFAQMACASGFTDYGPVTPPEPISAFEKIEAEKYTFQSGVEIEANPEGDGQNIGYIQNGDYTVYQKVDFGSGAAKFIARAGSDSNGGNIEIRLDSLTGTLIGTCAVPNTGGWKAWTEVSCDVSKVTGEHDLYLKFTGSESYLLNLDWFQFVKEAESSTIVGDLNGDKSIDATDYALLKMYLLGSIDKFPVEDGIKAADLNGDGTIDALDFATFKQYLLGSITELPYAK</sequence>
<keyword evidence="3" id="KW-0732">Signal</keyword>
<dbReference type="OrthoDB" id="9777383at2"/>
<evidence type="ECO:0000256" key="5">
    <source>
        <dbReference type="ARBA" id="ARBA00023001"/>
    </source>
</evidence>
<dbReference type="CDD" id="cd14256">
    <property type="entry name" value="Dockerin_I"/>
    <property type="match status" value="1"/>
</dbReference>
<dbReference type="InterPro" id="IPR000801">
    <property type="entry name" value="Esterase-like"/>
</dbReference>
<dbReference type="Proteomes" id="UP000306409">
    <property type="component" value="Chromosome"/>
</dbReference>
<dbReference type="Gene3D" id="1.10.1330.10">
    <property type="entry name" value="Dockerin domain"/>
    <property type="match status" value="1"/>
</dbReference>
<dbReference type="Pfam" id="PF00404">
    <property type="entry name" value="Dockerin_1"/>
    <property type="match status" value="1"/>
</dbReference>
<keyword evidence="5" id="KW-0136">Cellulose degradation</keyword>
<comment type="catalytic activity">
    <reaction evidence="1">
        <text>Endohydrolysis of (1-&gt;4)-beta-D-glucosidic linkages in cellulose, lichenin and cereal beta-D-glucans.</text>
        <dbReference type="EC" id="3.2.1.4"/>
    </reaction>
</comment>
<dbReference type="Pfam" id="PF00756">
    <property type="entry name" value="Esterase"/>
    <property type="match status" value="1"/>
</dbReference>
<keyword evidence="7" id="KW-0326">Glycosidase</keyword>
<keyword evidence="6" id="KW-0119">Carbohydrate metabolism</keyword>
<evidence type="ECO:0000256" key="7">
    <source>
        <dbReference type="ARBA" id="ARBA00023295"/>
    </source>
</evidence>
<keyword evidence="4" id="KW-0378">Hydrolase</keyword>
<dbReference type="InterPro" id="IPR016134">
    <property type="entry name" value="Dockerin_dom"/>
</dbReference>
<protein>
    <recommendedName>
        <fullName evidence="2">cellulase</fullName>
        <ecNumber evidence="2">3.2.1.4</ecNumber>
    </recommendedName>
</protein>
<dbReference type="PROSITE" id="PS51175">
    <property type="entry name" value="CBM6"/>
    <property type="match status" value="1"/>
</dbReference>
<dbReference type="SUPFAM" id="SSF63446">
    <property type="entry name" value="Type I dockerin domain"/>
    <property type="match status" value="1"/>
</dbReference>
<keyword evidence="8" id="KW-0624">Polysaccharide degradation</keyword>
<dbReference type="InterPro" id="IPR006584">
    <property type="entry name" value="Cellulose-bd_IV"/>
</dbReference>
<name>A0A4U7JKD5_9FIRM</name>
<dbReference type="GO" id="GO:0030245">
    <property type="term" value="P:cellulose catabolic process"/>
    <property type="evidence" value="ECO:0007669"/>
    <property type="project" value="UniProtKB-KW"/>
</dbReference>
<dbReference type="PROSITE" id="PS00018">
    <property type="entry name" value="EF_HAND_1"/>
    <property type="match status" value="1"/>
</dbReference>
<dbReference type="InterPro" id="IPR036439">
    <property type="entry name" value="Dockerin_dom_sf"/>
</dbReference>
<reference evidence="9 10" key="1">
    <citation type="submission" date="2020-09" db="EMBL/GenBank/DDBJ databases">
        <title>Characterization and genome sequencing of Ruminiclostridium sp. nov. MA18.</title>
        <authorList>
            <person name="Rettenmaier R."/>
            <person name="Kowollik M.-L."/>
            <person name="Liebl W."/>
            <person name="Zverlov V."/>
        </authorList>
    </citation>
    <scope>NUCLEOTIDE SEQUENCE [LARGE SCALE GENOMIC DNA]</scope>
    <source>
        <strain evidence="9 10">MA18</strain>
    </source>
</reference>
<dbReference type="PROSITE" id="PS50222">
    <property type="entry name" value="EF_HAND_2"/>
    <property type="match status" value="1"/>
</dbReference>
<evidence type="ECO:0000313" key="10">
    <source>
        <dbReference type="Proteomes" id="UP000306409"/>
    </source>
</evidence>
<proteinExistence type="predicted"/>
<evidence type="ECO:0000256" key="2">
    <source>
        <dbReference type="ARBA" id="ARBA00012601"/>
    </source>
</evidence>
<accession>A0A4U7JKD5</accession>
<dbReference type="InterPro" id="IPR018247">
    <property type="entry name" value="EF_Hand_1_Ca_BS"/>
</dbReference>
<dbReference type="AlphaFoldDB" id="A0A4U7JKD5"/>
<dbReference type="InterPro" id="IPR002105">
    <property type="entry name" value="Dockerin_1_rpt"/>
</dbReference>
<dbReference type="InterPro" id="IPR005084">
    <property type="entry name" value="CBM6"/>
</dbReference>
<dbReference type="InterPro" id="IPR002048">
    <property type="entry name" value="EF_hand_dom"/>
</dbReference>
<dbReference type="Gene3D" id="3.40.50.1820">
    <property type="entry name" value="alpha/beta hydrolase"/>
    <property type="match status" value="1"/>
</dbReference>
<dbReference type="GO" id="GO:0008810">
    <property type="term" value="F:cellulase activity"/>
    <property type="evidence" value="ECO:0007669"/>
    <property type="project" value="UniProtKB-EC"/>
</dbReference>
<evidence type="ECO:0000313" key="9">
    <source>
        <dbReference type="EMBL" id="QNU68934.1"/>
    </source>
</evidence>
<evidence type="ECO:0000256" key="8">
    <source>
        <dbReference type="ARBA" id="ARBA00023326"/>
    </source>
</evidence>
<dbReference type="CDD" id="cd04084">
    <property type="entry name" value="CBM6_xylanase-like"/>
    <property type="match status" value="1"/>
</dbReference>
<dbReference type="EMBL" id="CP061336">
    <property type="protein sequence ID" value="QNU68934.1"/>
    <property type="molecule type" value="Genomic_DNA"/>
</dbReference>
<dbReference type="Pfam" id="PF03422">
    <property type="entry name" value="CBM_6"/>
    <property type="match status" value="1"/>
</dbReference>
<dbReference type="InterPro" id="IPR050583">
    <property type="entry name" value="Mycobacterial_A85_antigen"/>
</dbReference>
<gene>
    <name evidence="9" type="ORF">EHE19_017675</name>
</gene>
<evidence type="ECO:0000256" key="1">
    <source>
        <dbReference type="ARBA" id="ARBA00000966"/>
    </source>
</evidence>
<evidence type="ECO:0000256" key="4">
    <source>
        <dbReference type="ARBA" id="ARBA00022801"/>
    </source>
</evidence>
<dbReference type="KEGG" id="rher:EHE19_017675"/>
<dbReference type="GO" id="GO:0005509">
    <property type="term" value="F:calcium ion binding"/>
    <property type="evidence" value="ECO:0007669"/>
    <property type="project" value="InterPro"/>
</dbReference>
<dbReference type="PROSITE" id="PS51766">
    <property type="entry name" value="DOCKERIN"/>
    <property type="match status" value="1"/>
</dbReference>
<dbReference type="PANTHER" id="PTHR48098">
    <property type="entry name" value="ENTEROCHELIN ESTERASE-RELATED"/>
    <property type="match status" value="1"/>
</dbReference>
<dbReference type="SMART" id="SM00606">
    <property type="entry name" value="CBD_IV"/>
    <property type="match status" value="1"/>
</dbReference>
<dbReference type="Gene3D" id="2.60.120.260">
    <property type="entry name" value="Galactose-binding domain-like"/>
    <property type="match status" value="1"/>
</dbReference>
<dbReference type="SUPFAM" id="SSF49785">
    <property type="entry name" value="Galactose-binding domain-like"/>
    <property type="match status" value="1"/>
</dbReference>
<keyword evidence="10" id="KW-1185">Reference proteome</keyword>
<dbReference type="EC" id="3.2.1.4" evidence="2"/>
<dbReference type="InterPro" id="IPR029058">
    <property type="entry name" value="AB_hydrolase_fold"/>
</dbReference>